<organism evidence="2 3">
    <name type="scientific">Kingdonia uniflora</name>
    <dbReference type="NCBI Taxonomy" id="39325"/>
    <lineage>
        <taxon>Eukaryota</taxon>
        <taxon>Viridiplantae</taxon>
        <taxon>Streptophyta</taxon>
        <taxon>Embryophyta</taxon>
        <taxon>Tracheophyta</taxon>
        <taxon>Spermatophyta</taxon>
        <taxon>Magnoliopsida</taxon>
        <taxon>Ranunculales</taxon>
        <taxon>Circaeasteraceae</taxon>
        <taxon>Kingdonia</taxon>
    </lineage>
</organism>
<gene>
    <name evidence="2" type="ORF">GIB67_021362</name>
</gene>
<evidence type="ECO:0000259" key="1">
    <source>
        <dbReference type="Pfam" id="PF14432"/>
    </source>
</evidence>
<sequence>MKKVPRCNSIEVDRVVHKFLVGDKTHRQSKEIYKILDQIDELLELARSVPDTSEVLYDVDENLKDGALCYHSERLAIVFGLI</sequence>
<dbReference type="EMBL" id="JACGCM010001615">
    <property type="protein sequence ID" value="KAF6152702.1"/>
    <property type="molecule type" value="Genomic_DNA"/>
</dbReference>
<feature type="domain" description="DYW" evidence="1">
    <location>
        <begin position="49"/>
        <end position="82"/>
    </location>
</feature>
<dbReference type="Pfam" id="PF14432">
    <property type="entry name" value="DYW_deaminase"/>
    <property type="match status" value="1"/>
</dbReference>
<dbReference type="GO" id="GO:0008270">
    <property type="term" value="F:zinc ion binding"/>
    <property type="evidence" value="ECO:0007669"/>
    <property type="project" value="InterPro"/>
</dbReference>
<proteinExistence type="predicted"/>
<protein>
    <recommendedName>
        <fullName evidence="1">DYW domain-containing protein</fullName>
    </recommendedName>
</protein>
<dbReference type="InterPro" id="IPR046849">
    <property type="entry name" value="E2_motif"/>
</dbReference>
<dbReference type="Proteomes" id="UP000541444">
    <property type="component" value="Unassembled WGS sequence"/>
</dbReference>
<keyword evidence="3" id="KW-1185">Reference proteome</keyword>
<dbReference type="AlphaFoldDB" id="A0A7J7MCY3"/>
<accession>A0A7J7MCY3</accession>
<name>A0A7J7MCY3_9MAGN</name>
<dbReference type="InterPro" id="IPR032867">
    <property type="entry name" value="DYW_dom"/>
</dbReference>
<evidence type="ECO:0000313" key="2">
    <source>
        <dbReference type="EMBL" id="KAF6152702.1"/>
    </source>
</evidence>
<reference evidence="2 3" key="1">
    <citation type="journal article" date="2020" name="IScience">
        <title>Genome Sequencing of the Endangered Kingdonia uniflora (Circaeasteraceae, Ranunculales) Reveals Potential Mechanisms of Evolutionary Specialization.</title>
        <authorList>
            <person name="Sun Y."/>
            <person name="Deng T."/>
            <person name="Zhang A."/>
            <person name="Moore M.J."/>
            <person name="Landis J.B."/>
            <person name="Lin N."/>
            <person name="Zhang H."/>
            <person name="Zhang X."/>
            <person name="Huang J."/>
            <person name="Zhang X."/>
            <person name="Sun H."/>
            <person name="Wang H."/>
        </authorList>
    </citation>
    <scope>NUCLEOTIDE SEQUENCE [LARGE SCALE GENOMIC DNA]</scope>
    <source>
        <strain evidence="2">TB1705</strain>
        <tissue evidence="2">Leaf</tissue>
    </source>
</reference>
<comment type="caution">
    <text evidence="2">The sequence shown here is derived from an EMBL/GenBank/DDBJ whole genome shotgun (WGS) entry which is preliminary data.</text>
</comment>
<evidence type="ECO:0000313" key="3">
    <source>
        <dbReference type="Proteomes" id="UP000541444"/>
    </source>
</evidence>
<dbReference type="Pfam" id="PF20430">
    <property type="entry name" value="Eplus_motif"/>
    <property type="match status" value="1"/>
</dbReference>
<dbReference type="OrthoDB" id="185373at2759"/>